<dbReference type="NCBIfam" id="NF000845">
    <property type="entry name" value="PRK00071.2-4"/>
    <property type="match status" value="1"/>
</dbReference>
<keyword evidence="9 11" id="KW-0520">NAD</keyword>
<dbReference type="AlphaFoldDB" id="A0A5B8M087"/>
<dbReference type="HAMAP" id="MF_00244">
    <property type="entry name" value="NaMN_adenylyltr"/>
    <property type="match status" value="1"/>
</dbReference>
<dbReference type="InterPro" id="IPR004821">
    <property type="entry name" value="Cyt_trans-like"/>
</dbReference>
<keyword evidence="14" id="KW-1185">Reference proteome</keyword>
<comment type="function">
    <text evidence="1 11">Catalyzes the reversible adenylation of nicotinate mononucleotide (NaMN) to nicotinic acid adenine dinucleotide (NaAD).</text>
</comment>
<dbReference type="PANTHER" id="PTHR39321:SF3">
    <property type="entry name" value="PHOSPHOPANTETHEINE ADENYLYLTRANSFERASE"/>
    <property type="match status" value="1"/>
</dbReference>
<dbReference type="Pfam" id="PF01467">
    <property type="entry name" value="CTP_transf_like"/>
    <property type="match status" value="1"/>
</dbReference>
<keyword evidence="8 11" id="KW-0067">ATP-binding</keyword>
<evidence type="ECO:0000256" key="3">
    <source>
        <dbReference type="ARBA" id="ARBA00009014"/>
    </source>
</evidence>
<proteinExistence type="inferred from homology"/>
<evidence type="ECO:0000256" key="5">
    <source>
        <dbReference type="ARBA" id="ARBA00022679"/>
    </source>
</evidence>
<dbReference type="NCBIfam" id="TIGR00125">
    <property type="entry name" value="cyt_tran_rel"/>
    <property type="match status" value="1"/>
</dbReference>
<evidence type="ECO:0000256" key="1">
    <source>
        <dbReference type="ARBA" id="ARBA00002324"/>
    </source>
</evidence>
<dbReference type="UniPathway" id="UPA00253">
    <property type="reaction ID" value="UER00332"/>
</dbReference>
<evidence type="ECO:0000256" key="2">
    <source>
        <dbReference type="ARBA" id="ARBA00005019"/>
    </source>
</evidence>
<dbReference type="PANTHER" id="PTHR39321">
    <property type="entry name" value="NICOTINATE-NUCLEOTIDE ADENYLYLTRANSFERASE-RELATED"/>
    <property type="match status" value="1"/>
</dbReference>
<evidence type="ECO:0000256" key="9">
    <source>
        <dbReference type="ARBA" id="ARBA00023027"/>
    </source>
</evidence>
<reference evidence="13 14" key="1">
    <citation type="submission" date="2019-07" db="EMBL/GenBank/DDBJ databases">
        <title>Full genome sequence of Devosia sp. Gsoil 520.</title>
        <authorList>
            <person name="Im W.-T."/>
        </authorList>
    </citation>
    <scope>NUCLEOTIDE SEQUENCE [LARGE SCALE GENOMIC DNA]</scope>
    <source>
        <strain evidence="13 14">Gsoil 520</strain>
    </source>
</reference>
<dbReference type="GO" id="GO:0005524">
    <property type="term" value="F:ATP binding"/>
    <property type="evidence" value="ECO:0007669"/>
    <property type="project" value="UniProtKB-KW"/>
</dbReference>
<keyword evidence="7 11" id="KW-0547">Nucleotide-binding</keyword>
<feature type="domain" description="Cytidyltransferase-like" evidence="12">
    <location>
        <begin position="24"/>
        <end position="203"/>
    </location>
</feature>
<sequence length="211" mass="23779">MRHPIRIAGITELPPSGSGMRIGLFGGSFNPIHEGHRLVVEETLRRLELDALWVLVTPGNPLKNHNDLAPLADRVLAARQLLDHPKVRVTGFEAAHGFTYSWQTVLFLTKTMPDRRFVWIMGADNLVDFNRWERWREIAAMVPMAVYVRPGSSRLAPVSMAASYLARWRIDEDDAPRLAALPPPAWVYLHGRQSPLSSSAIRAGRQHVKPK</sequence>
<evidence type="ECO:0000256" key="4">
    <source>
        <dbReference type="ARBA" id="ARBA00022642"/>
    </source>
</evidence>
<name>A0A5B8M087_9HYPH</name>
<dbReference type="GO" id="GO:0004515">
    <property type="term" value="F:nicotinate-nucleotide adenylyltransferase activity"/>
    <property type="evidence" value="ECO:0007669"/>
    <property type="project" value="UniProtKB-UniRule"/>
</dbReference>
<evidence type="ECO:0000256" key="11">
    <source>
        <dbReference type="HAMAP-Rule" id="MF_00244"/>
    </source>
</evidence>
<dbReference type="Proteomes" id="UP000315364">
    <property type="component" value="Chromosome"/>
</dbReference>
<dbReference type="SUPFAM" id="SSF52374">
    <property type="entry name" value="Nucleotidylyl transferase"/>
    <property type="match status" value="1"/>
</dbReference>
<keyword evidence="5 11" id="KW-0808">Transferase</keyword>
<evidence type="ECO:0000259" key="12">
    <source>
        <dbReference type="Pfam" id="PF01467"/>
    </source>
</evidence>
<keyword evidence="6 11" id="KW-0548">Nucleotidyltransferase</keyword>
<evidence type="ECO:0000256" key="7">
    <source>
        <dbReference type="ARBA" id="ARBA00022741"/>
    </source>
</evidence>
<accession>A0A5B8M087</accession>
<dbReference type="OrthoDB" id="5295945at2"/>
<comment type="pathway">
    <text evidence="2 11">Cofactor biosynthesis; NAD(+) biosynthesis; deamido-NAD(+) from nicotinate D-ribonucleotide: step 1/1.</text>
</comment>
<protein>
    <recommendedName>
        <fullName evidence="11">Probable nicotinate-nucleotide adenylyltransferase</fullName>
        <ecNumber evidence="11">2.7.7.18</ecNumber>
    </recommendedName>
    <alternativeName>
        <fullName evidence="11">Deamido-NAD(+) diphosphorylase</fullName>
    </alternativeName>
    <alternativeName>
        <fullName evidence="11">Deamido-NAD(+) pyrophosphorylase</fullName>
    </alternativeName>
    <alternativeName>
        <fullName evidence="11">Nicotinate mononucleotide adenylyltransferase</fullName>
        <shortName evidence="11">NaMN adenylyltransferase</shortName>
    </alternativeName>
</protein>
<evidence type="ECO:0000256" key="10">
    <source>
        <dbReference type="ARBA" id="ARBA00048721"/>
    </source>
</evidence>
<evidence type="ECO:0000256" key="6">
    <source>
        <dbReference type="ARBA" id="ARBA00022695"/>
    </source>
</evidence>
<dbReference type="KEGG" id="dea:FPZ08_15505"/>
<gene>
    <name evidence="11" type="primary">nadD</name>
    <name evidence="13" type="ORF">FPZ08_15505</name>
</gene>
<comment type="catalytic activity">
    <reaction evidence="10 11">
        <text>nicotinate beta-D-ribonucleotide + ATP + H(+) = deamido-NAD(+) + diphosphate</text>
        <dbReference type="Rhea" id="RHEA:22860"/>
        <dbReference type="ChEBI" id="CHEBI:15378"/>
        <dbReference type="ChEBI" id="CHEBI:30616"/>
        <dbReference type="ChEBI" id="CHEBI:33019"/>
        <dbReference type="ChEBI" id="CHEBI:57502"/>
        <dbReference type="ChEBI" id="CHEBI:58437"/>
        <dbReference type="EC" id="2.7.7.18"/>
    </reaction>
</comment>
<dbReference type="CDD" id="cd02165">
    <property type="entry name" value="NMNAT"/>
    <property type="match status" value="1"/>
</dbReference>
<evidence type="ECO:0000313" key="14">
    <source>
        <dbReference type="Proteomes" id="UP000315364"/>
    </source>
</evidence>
<organism evidence="13 14">
    <name type="scientific">Devosia ginsengisoli</name>
    <dbReference type="NCBI Taxonomy" id="400770"/>
    <lineage>
        <taxon>Bacteria</taxon>
        <taxon>Pseudomonadati</taxon>
        <taxon>Pseudomonadota</taxon>
        <taxon>Alphaproteobacteria</taxon>
        <taxon>Hyphomicrobiales</taxon>
        <taxon>Devosiaceae</taxon>
        <taxon>Devosia</taxon>
    </lineage>
</organism>
<dbReference type="InterPro" id="IPR014729">
    <property type="entry name" value="Rossmann-like_a/b/a_fold"/>
</dbReference>
<dbReference type="EMBL" id="CP042304">
    <property type="protein sequence ID" value="QDZ13334.1"/>
    <property type="molecule type" value="Genomic_DNA"/>
</dbReference>
<dbReference type="GO" id="GO:0009435">
    <property type="term" value="P:NAD+ biosynthetic process"/>
    <property type="evidence" value="ECO:0007669"/>
    <property type="project" value="UniProtKB-UniRule"/>
</dbReference>
<dbReference type="NCBIfam" id="NF000843">
    <property type="entry name" value="PRK00071.2-2"/>
    <property type="match status" value="1"/>
</dbReference>
<evidence type="ECO:0000313" key="13">
    <source>
        <dbReference type="EMBL" id="QDZ13334.1"/>
    </source>
</evidence>
<dbReference type="NCBIfam" id="TIGR00482">
    <property type="entry name" value="nicotinate (nicotinamide) nucleotide adenylyltransferase"/>
    <property type="match status" value="1"/>
</dbReference>
<evidence type="ECO:0000256" key="8">
    <source>
        <dbReference type="ARBA" id="ARBA00022840"/>
    </source>
</evidence>
<dbReference type="EC" id="2.7.7.18" evidence="11"/>
<dbReference type="Gene3D" id="3.40.50.620">
    <property type="entry name" value="HUPs"/>
    <property type="match status" value="1"/>
</dbReference>
<dbReference type="InterPro" id="IPR005248">
    <property type="entry name" value="NadD/NMNAT"/>
</dbReference>
<comment type="similarity">
    <text evidence="3 11">Belongs to the NadD family.</text>
</comment>
<keyword evidence="4 11" id="KW-0662">Pyridine nucleotide biosynthesis</keyword>